<evidence type="ECO:0000256" key="4">
    <source>
        <dbReference type="ARBA" id="ARBA00022490"/>
    </source>
</evidence>
<comment type="similarity">
    <text evidence="2">Belongs to the TsaE family.</text>
</comment>
<dbReference type="EMBL" id="VSSQ01072744">
    <property type="protein sequence ID" value="MPN24049.1"/>
    <property type="molecule type" value="Genomic_DNA"/>
</dbReference>
<dbReference type="Pfam" id="PF02367">
    <property type="entry name" value="TsaE"/>
    <property type="match status" value="1"/>
</dbReference>
<evidence type="ECO:0000256" key="6">
    <source>
        <dbReference type="ARBA" id="ARBA00022723"/>
    </source>
</evidence>
<dbReference type="AlphaFoldDB" id="A0A645GE48"/>
<evidence type="ECO:0000256" key="8">
    <source>
        <dbReference type="ARBA" id="ARBA00022840"/>
    </source>
</evidence>
<keyword evidence="5" id="KW-0819">tRNA processing</keyword>
<keyword evidence="6" id="KW-0479">Metal-binding</keyword>
<dbReference type="GO" id="GO:0005524">
    <property type="term" value="F:ATP binding"/>
    <property type="evidence" value="ECO:0007669"/>
    <property type="project" value="UniProtKB-KW"/>
</dbReference>
<keyword evidence="7" id="KW-0547">Nucleotide-binding</keyword>
<gene>
    <name evidence="11" type="primary">tsaE_34</name>
    <name evidence="11" type="ORF">SDC9_171442</name>
</gene>
<reference evidence="11" key="1">
    <citation type="submission" date="2019-08" db="EMBL/GenBank/DDBJ databases">
        <authorList>
            <person name="Kucharzyk K."/>
            <person name="Murdoch R.W."/>
            <person name="Higgins S."/>
            <person name="Loffler F."/>
        </authorList>
    </citation>
    <scope>NUCLEOTIDE SEQUENCE</scope>
</reference>
<accession>A0A645GE48</accession>
<evidence type="ECO:0000256" key="7">
    <source>
        <dbReference type="ARBA" id="ARBA00022741"/>
    </source>
</evidence>
<keyword evidence="8" id="KW-0067">ATP-binding</keyword>
<dbReference type="PANTHER" id="PTHR33540:SF2">
    <property type="entry name" value="TRNA THREONYLCARBAMOYLADENOSINE BIOSYNTHESIS PROTEIN TSAE"/>
    <property type="match status" value="1"/>
</dbReference>
<evidence type="ECO:0000256" key="1">
    <source>
        <dbReference type="ARBA" id="ARBA00004496"/>
    </source>
</evidence>
<dbReference type="GO" id="GO:0046872">
    <property type="term" value="F:metal ion binding"/>
    <property type="evidence" value="ECO:0007669"/>
    <property type="project" value="UniProtKB-KW"/>
</dbReference>
<dbReference type="GO" id="GO:0005737">
    <property type="term" value="C:cytoplasm"/>
    <property type="evidence" value="ECO:0007669"/>
    <property type="project" value="UniProtKB-SubCell"/>
</dbReference>
<evidence type="ECO:0000256" key="9">
    <source>
        <dbReference type="ARBA" id="ARBA00022842"/>
    </source>
</evidence>
<sequence length="78" mass="8280">MIKITTYSASETKLLGIRLAELLSPGKLLILTGDLGAGKTTFTQGLAQGIGITKTVTSPTFTIMKVYKGPLPLYHIDA</sequence>
<proteinExistence type="inferred from homology"/>
<evidence type="ECO:0000256" key="5">
    <source>
        <dbReference type="ARBA" id="ARBA00022694"/>
    </source>
</evidence>
<dbReference type="InterPro" id="IPR003442">
    <property type="entry name" value="T6A_TsaE"/>
</dbReference>
<dbReference type="NCBIfam" id="TIGR00150">
    <property type="entry name" value="T6A_YjeE"/>
    <property type="match status" value="1"/>
</dbReference>
<evidence type="ECO:0000256" key="2">
    <source>
        <dbReference type="ARBA" id="ARBA00007599"/>
    </source>
</evidence>
<dbReference type="PANTHER" id="PTHR33540">
    <property type="entry name" value="TRNA THREONYLCARBAMOYLADENOSINE BIOSYNTHESIS PROTEIN TSAE"/>
    <property type="match status" value="1"/>
</dbReference>
<dbReference type="Gene3D" id="3.40.50.300">
    <property type="entry name" value="P-loop containing nucleotide triphosphate hydrolases"/>
    <property type="match status" value="1"/>
</dbReference>
<organism evidence="11">
    <name type="scientific">bioreactor metagenome</name>
    <dbReference type="NCBI Taxonomy" id="1076179"/>
    <lineage>
        <taxon>unclassified sequences</taxon>
        <taxon>metagenomes</taxon>
        <taxon>ecological metagenomes</taxon>
    </lineage>
</organism>
<evidence type="ECO:0000256" key="10">
    <source>
        <dbReference type="ARBA" id="ARBA00032441"/>
    </source>
</evidence>
<keyword evidence="4" id="KW-0963">Cytoplasm</keyword>
<protein>
    <recommendedName>
        <fullName evidence="3">tRNA threonylcarbamoyladenosine biosynthesis protein TsaE</fullName>
    </recommendedName>
    <alternativeName>
        <fullName evidence="10">t(6)A37 threonylcarbamoyladenosine biosynthesis protein TsaE</fullName>
    </alternativeName>
</protein>
<evidence type="ECO:0000256" key="3">
    <source>
        <dbReference type="ARBA" id="ARBA00019010"/>
    </source>
</evidence>
<dbReference type="InterPro" id="IPR027417">
    <property type="entry name" value="P-loop_NTPase"/>
</dbReference>
<dbReference type="SUPFAM" id="SSF52540">
    <property type="entry name" value="P-loop containing nucleoside triphosphate hydrolases"/>
    <property type="match status" value="1"/>
</dbReference>
<name>A0A645GE48_9ZZZZ</name>
<dbReference type="GO" id="GO:0002949">
    <property type="term" value="P:tRNA threonylcarbamoyladenosine modification"/>
    <property type="evidence" value="ECO:0007669"/>
    <property type="project" value="InterPro"/>
</dbReference>
<keyword evidence="9" id="KW-0460">Magnesium</keyword>
<comment type="subcellular location">
    <subcellularLocation>
        <location evidence="1">Cytoplasm</location>
    </subcellularLocation>
</comment>
<comment type="caution">
    <text evidence="11">The sequence shown here is derived from an EMBL/GenBank/DDBJ whole genome shotgun (WGS) entry which is preliminary data.</text>
</comment>
<evidence type="ECO:0000313" key="11">
    <source>
        <dbReference type="EMBL" id="MPN24049.1"/>
    </source>
</evidence>